<dbReference type="GO" id="GO:0006281">
    <property type="term" value="P:DNA repair"/>
    <property type="evidence" value="ECO:0007669"/>
    <property type="project" value="UniProtKB-KW"/>
</dbReference>
<feature type="compositionally biased region" description="Basic and acidic residues" evidence="6">
    <location>
        <begin position="843"/>
        <end position="853"/>
    </location>
</feature>
<evidence type="ECO:0000313" key="9">
    <source>
        <dbReference type="EMBL" id="PKA56246.1"/>
    </source>
</evidence>
<proteinExistence type="predicted"/>
<dbReference type="Proteomes" id="UP000236161">
    <property type="component" value="Unassembled WGS sequence"/>
</dbReference>
<keyword evidence="10" id="KW-1185">Reference proteome</keyword>
<dbReference type="AlphaFoldDB" id="A0A2I0ALB6"/>
<dbReference type="InterPro" id="IPR022043">
    <property type="entry name" value="CAF1A_DD"/>
</dbReference>
<dbReference type="InterPro" id="IPR048800">
    <property type="entry name" value="Cac1-like_C"/>
</dbReference>
<gene>
    <name evidence="9" type="primary">FSM</name>
    <name evidence="9" type="ORF">AXF42_Ash011176</name>
</gene>
<dbReference type="Pfam" id="PF12253">
    <property type="entry name" value="CAF1A_dimeriz"/>
    <property type="match status" value="1"/>
</dbReference>
<dbReference type="PANTHER" id="PTHR15272">
    <property type="entry name" value="CHROMATIN ASSEMBLY FACTOR 1 SUBUNIT A CAF-1 SUBUNIT A"/>
    <property type="match status" value="1"/>
</dbReference>
<evidence type="ECO:0000256" key="1">
    <source>
        <dbReference type="ARBA" id="ARBA00004123"/>
    </source>
</evidence>
<keyword evidence="4" id="KW-0539">Nucleus</keyword>
<keyword evidence="2" id="KW-0227">DNA damage</keyword>
<feature type="compositionally biased region" description="Acidic residues" evidence="6">
    <location>
        <begin position="551"/>
        <end position="567"/>
    </location>
</feature>
<evidence type="ECO:0000313" key="10">
    <source>
        <dbReference type="Proteomes" id="UP000236161"/>
    </source>
</evidence>
<sequence length="860" mass="97933">MTDCAMGDTVQGSKQCEVVYGPMDVDGFSLQASNKLESDGKDLAKENVSKKRKRISSGSNLTDEEKKSLIFECQRELGELFELYKEVSSYKLHQEDRPFLSINVAVSNLLEESSLSFSKLVEDIYCNLKVRQDNLEISLASVRSAVLSVGQRMMYGIVDEDVDVLEDESEKCLWCWEARDLKFLPKTQRGFFNARRLARRRIHERICAISTMISALSNPQTLENYKNNVRKASQRLAKVSNVTLVRSLVENLMQRSSTEMAEKEAKLKEKELIKERERNMQIAEKEKKRIDREIQKEKQLAEKELKKLQEEAVKEEKRREKEEAELRKHIEKQEKQAKKDQWRQEKEAAELKKQLTLQKQASIMESFLKCKNANKYVSIVSTKEATISEEPCRSEGEINTIIFLMDYALSRHESLPLDDLRRSHILGWRKACSRNRSNRWGVRRKPKVNLFQELKLQGSSSEAESPPKFEVADKNHADRKTRISVEPLFDLQLIEHAEAVSNSANSSQVSYRPIRKLLQFDKSNRPAYYGTWSRKSGTVGPRHPLQKDPGLDYEVESDEEWEEEEPGESLSDCEKDKEDELLDEEILKDDGSESEDSFLVPDGYLSENEGVPDGGTSDGMGDESRSSTYPQLGTETEVRAVLQQQRHLNNLTEQALRKSHPLIITNLMHEKDAYITADGLDGTARIEQICLQALCIRAFPGASTIDISNVCSLDEDQAHSLSQDKLGIGSSSPVAVIPDSDLIEYVRAIQSSPSINKVVESMQQKNSNISKSYIRKVVRNISDFADNRWQVKKEVLNKLGLSISPEKNNGRAKGISMFFSKRCLPPKEEPMNLPGGSAQQCNTKEDLRVENHRNTGLQPL</sequence>
<evidence type="ECO:0000256" key="5">
    <source>
        <dbReference type="SAM" id="Coils"/>
    </source>
</evidence>
<dbReference type="OrthoDB" id="440676at2759"/>
<reference evidence="9 10" key="1">
    <citation type="journal article" date="2017" name="Nature">
        <title>The Apostasia genome and the evolution of orchids.</title>
        <authorList>
            <person name="Zhang G.Q."/>
            <person name="Liu K.W."/>
            <person name="Li Z."/>
            <person name="Lohaus R."/>
            <person name="Hsiao Y.Y."/>
            <person name="Niu S.C."/>
            <person name="Wang J.Y."/>
            <person name="Lin Y.C."/>
            <person name="Xu Q."/>
            <person name="Chen L.J."/>
            <person name="Yoshida K."/>
            <person name="Fujiwara S."/>
            <person name="Wang Z.W."/>
            <person name="Zhang Y.Q."/>
            <person name="Mitsuda N."/>
            <person name="Wang M."/>
            <person name="Liu G.H."/>
            <person name="Pecoraro L."/>
            <person name="Huang H.X."/>
            <person name="Xiao X.J."/>
            <person name="Lin M."/>
            <person name="Wu X.Y."/>
            <person name="Wu W.L."/>
            <person name="Chen Y.Y."/>
            <person name="Chang S.B."/>
            <person name="Sakamoto S."/>
            <person name="Ohme-Takagi M."/>
            <person name="Yagi M."/>
            <person name="Zeng S.J."/>
            <person name="Shen C.Y."/>
            <person name="Yeh C.M."/>
            <person name="Luo Y.B."/>
            <person name="Tsai W.C."/>
            <person name="Van de Peer Y."/>
            <person name="Liu Z.J."/>
        </authorList>
    </citation>
    <scope>NUCLEOTIDE SEQUENCE [LARGE SCALE GENOMIC DNA]</scope>
    <source>
        <strain evidence="10">cv. Shenzhen</strain>
        <tissue evidence="9">Stem</tissue>
    </source>
</reference>
<feature type="coiled-coil region" evidence="5">
    <location>
        <begin position="222"/>
        <end position="359"/>
    </location>
</feature>
<feature type="domain" description="Chromatin assembly factor 1 subunit Cac1-like C-terminal" evidence="8">
    <location>
        <begin position="746"/>
        <end position="791"/>
    </location>
</feature>
<evidence type="ECO:0000256" key="2">
    <source>
        <dbReference type="ARBA" id="ARBA00022763"/>
    </source>
</evidence>
<dbReference type="STRING" id="1088818.A0A2I0ALB6"/>
<feature type="region of interest" description="Disordered" evidence="6">
    <location>
        <begin position="826"/>
        <end position="860"/>
    </location>
</feature>
<name>A0A2I0ALB6_9ASPA</name>
<dbReference type="GO" id="GO:0033186">
    <property type="term" value="C:CAF-1 complex"/>
    <property type="evidence" value="ECO:0007669"/>
    <property type="project" value="TreeGrafter"/>
</dbReference>
<feature type="compositionally biased region" description="Acidic residues" evidence="6">
    <location>
        <begin position="579"/>
        <end position="596"/>
    </location>
</feature>
<evidence type="ECO:0000259" key="7">
    <source>
        <dbReference type="Pfam" id="PF12253"/>
    </source>
</evidence>
<accession>A0A2I0ALB6</accession>
<dbReference type="GO" id="GO:0005634">
    <property type="term" value="C:nucleus"/>
    <property type="evidence" value="ECO:0007669"/>
    <property type="project" value="UniProtKB-SubCell"/>
</dbReference>
<organism evidence="9 10">
    <name type="scientific">Apostasia shenzhenica</name>
    <dbReference type="NCBI Taxonomy" id="1088818"/>
    <lineage>
        <taxon>Eukaryota</taxon>
        <taxon>Viridiplantae</taxon>
        <taxon>Streptophyta</taxon>
        <taxon>Embryophyta</taxon>
        <taxon>Tracheophyta</taxon>
        <taxon>Spermatophyta</taxon>
        <taxon>Magnoliopsida</taxon>
        <taxon>Liliopsida</taxon>
        <taxon>Asparagales</taxon>
        <taxon>Orchidaceae</taxon>
        <taxon>Apostasioideae</taxon>
        <taxon>Apostasia</taxon>
    </lineage>
</organism>
<dbReference type="GO" id="GO:0006334">
    <property type="term" value="P:nucleosome assembly"/>
    <property type="evidence" value="ECO:0007669"/>
    <property type="project" value="TreeGrafter"/>
</dbReference>
<dbReference type="EMBL" id="KZ451974">
    <property type="protein sequence ID" value="PKA56246.1"/>
    <property type="molecule type" value="Genomic_DNA"/>
</dbReference>
<comment type="subcellular location">
    <subcellularLocation>
        <location evidence="1">Nucleus</location>
    </subcellularLocation>
</comment>
<evidence type="ECO:0000256" key="4">
    <source>
        <dbReference type="ARBA" id="ARBA00023242"/>
    </source>
</evidence>
<keyword evidence="3" id="KW-0234">DNA repair</keyword>
<protein>
    <submittedName>
        <fullName evidence="9">Chromatin assembly factor 1 subunit FSM</fullName>
    </submittedName>
</protein>
<evidence type="ECO:0000259" key="8">
    <source>
        <dbReference type="Pfam" id="PF21796"/>
    </source>
</evidence>
<keyword evidence="5" id="KW-0175">Coiled coil</keyword>
<evidence type="ECO:0000256" key="6">
    <source>
        <dbReference type="SAM" id="MobiDB-lite"/>
    </source>
</evidence>
<feature type="region of interest" description="Disordered" evidence="6">
    <location>
        <begin position="530"/>
        <end position="630"/>
    </location>
</feature>
<feature type="domain" description="Chromatin assembly factor 1 subunit A dimerization" evidence="7">
    <location>
        <begin position="516"/>
        <end position="582"/>
    </location>
</feature>
<evidence type="ECO:0000256" key="3">
    <source>
        <dbReference type="ARBA" id="ARBA00023204"/>
    </source>
</evidence>
<dbReference type="PANTHER" id="PTHR15272:SF0">
    <property type="entry name" value="CHROMATIN ASSEMBLY FACTOR 1 SUBUNIT A"/>
    <property type="match status" value="1"/>
</dbReference>
<dbReference type="Pfam" id="PF21796">
    <property type="entry name" value="Cac1_C"/>
    <property type="match status" value="1"/>
</dbReference>